<sequence length="196" mass="23132">MIYLTERLLQFQKLAPGIVKVKYHHDDDWDLYLDLSHFQKPVDMSLVLPHYRAYRQPVEHRMSMFIASHSEQTKLKICRPVSSSRFYLELRASTSNITVWLPSDFKGQIRHTGKAVFSSGFVNRIMRNVQINNHVEYESPMHDSVFVYTTGQVTFRMWDVRTRAPEIPHKEAIKRVFGCTRRAPETAIDWDFLLED</sequence>
<feature type="domain" description="DUF7330" evidence="1">
    <location>
        <begin position="41"/>
        <end position="134"/>
    </location>
</feature>
<dbReference type="Proteomes" id="UP000242287">
    <property type="component" value="Unassembled WGS sequence"/>
</dbReference>
<dbReference type="Pfam" id="PF24016">
    <property type="entry name" value="DUF7330"/>
    <property type="match status" value="1"/>
</dbReference>
<evidence type="ECO:0000313" key="3">
    <source>
        <dbReference type="Proteomes" id="UP000242287"/>
    </source>
</evidence>
<evidence type="ECO:0000313" key="2">
    <source>
        <dbReference type="EMBL" id="PFH52465.1"/>
    </source>
</evidence>
<reference evidence="2 3" key="1">
    <citation type="submission" date="2014-02" db="EMBL/GenBank/DDBJ databases">
        <title>Transposable element dynamics among asymbiotic and ectomycorrhizal Amanita fungi.</title>
        <authorList>
            <consortium name="DOE Joint Genome Institute"/>
            <person name="Hess J."/>
            <person name="Skrede I."/>
            <person name="Wolfe B."/>
            <person name="LaButti K."/>
            <person name="Ohm R.A."/>
            <person name="Grigoriev I.V."/>
            <person name="Pringle A."/>
        </authorList>
    </citation>
    <scope>NUCLEOTIDE SEQUENCE [LARGE SCALE GENOMIC DNA]</scope>
    <source>
        <strain evidence="2 3">SKay4041</strain>
    </source>
</reference>
<dbReference type="EMBL" id="KZ301979">
    <property type="protein sequence ID" value="PFH52465.1"/>
    <property type="molecule type" value="Genomic_DNA"/>
</dbReference>
<dbReference type="InterPro" id="IPR055754">
    <property type="entry name" value="DUF7330"/>
</dbReference>
<keyword evidence="3" id="KW-1185">Reference proteome</keyword>
<gene>
    <name evidence="2" type="ORF">AMATHDRAFT_140011</name>
</gene>
<protein>
    <recommendedName>
        <fullName evidence="1">DUF7330 domain-containing protein</fullName>
    </recommendedName>
</protein>
<dbReference type="AlphaFoldDB" id="A0A2A9NNB0"/>
<accession>A0A2A9NNB0</accession>
<name>A0A2A9NNB0_9AGAR</name>
<organism evidence="2 3">
    <name type="scientific">Amanita thiersii Skay4041</name>
    <dbReference type="NCBI Taxonomy" id="703135"/>
    <lineage>
        <taxon>Eukaryota</taxon>
        <taxon>Fungi</taxon>
        <taxon>Dikarya</taxon>
        <taxon>Basidiomycota</taxon>
        <taxon>Agaricomycotina</taxon>
        <taxon>Agaricomycetes</taxon>
        <taxon>Agaricomycetidae</taxon>
        <taxon>Agaricales</taxon>
        <taxon>Pluteineae</taxon>
        <taxon>Amanitaceae</taxon>
        <taxon>Amanita</taxon>
    </lineage>
</organism>
<dbReference type="OrthoDB" id="3177929at2759"/>
<evidence type="ECO:0000259" key="1">
    <source>
        <dbReference type="Pfam" id="PF24016"/>
    </source>
</evidence>
<proteinExistence type="predicted"/>